<dbReference type="InterPro" id="IPR005625">
    <property type="entry name" value="PepSY-ass_TM"/>
</dbReference>
<reference evidence="3 4" key="1">
    <citation type="submission" date="2018-01" db="EMBL/GenBank/DDBJ databases">
        <title>The whole genome sequencing and assembly of Paenibacillus chitinolyticus KCCM 41400 strain.</title>
        <authorList>
            <person name="Kim J.-Y."/>
            <person name="Park M.-K."/>
            <person name="Lee Y.-J."/>
            <person name="Yi H."/>
            <person name="Bahn Y.-S."/>
            <person name="Kim J.F."/>
            <person name="Lee D.-W."/>
        </authorList>
    </citation>
    <scope>NUCLEOTIDE SEQUENCE [LARGE SCALE GENOMIC DNA]</scope>
    <source>
        <strain evidence="3 4">KCCM 41400</strain>
    </source>
</reference>
<dbReference type="EMBL" id="JAMDMJ010000029">
    <property type="protein sequence ID" value="MCY9598274.1"/>
    <property type="molecule type" value="Genomic_DNA"/>
</dbReference>
<reference evidence="2 5" key="2">
    <citation type="submission" date="2022-05" db="EMBL/GenBank/DDBJ databases">
        <title>Genome Sequencing of Bee-Associated Microbes.</title>
        <authorList>
            <person name="Dunlap C."/>
        </authorList>
    </citation>
    <scope>NUCLEOTIDE SEQUENCE [LARGE SCALE GENOMIC DNA]</scope>
    <source>
        <strain evidence="2 5">NRRL B-23120</strain>
    </source>
</reference>
<dbReference type="PANTHER" id="PTHR34219">
    <property type="entry name" value="IRON-REGULATED INNER MEMBRANE PROTEIN-RELATED"/>
    <property type="match status" value="1"/>
</dbReference>
<dbReference type="Proteomes" id="UP001527202">
    <property type="component" value="Unassembled WGS sequence"/>
</dbReference>
<dbReference type="EMBL" id="CP026520">
    <property type="protein sequence ID" value="QAV19102.1"/>
    <property type="molecule type" value="Genomic_DNA"/>
</dbReference>
<keyword evidence="1" id="KW-0812">Transmembrane</keyword>
<keyword evidence="1" id="KW-1133">Transmembrane helix</keyword>
<dbReference type="KEGG" id="pchi:PC41400_16015"/>
<dbReference type="RefSeq" id="WP_042225866.1">
    <property type="nucleotide sequence ID" value="NZ_CP026520.1"/>
</dbReference>
<dbReference type="Proteomes" id="UP000288943">
    <property type="component" value="Chromosome"/>
</dbReference>
<organism evidence="3 4">
    <name type="scientific">Paenibacillus chitinolyticus</name>
    <dbReference type="NCBI Taxonomy" id="79263"/>
    <lineage>
        <taxon>Bacteria</taxon>
        <taxon>Bacillati</taxon>
        <taxon>Bacillota</taxon>
        <taxon>Bacilli</taxon>
        <taxon>Bacillales</taxon>
        <taxon>Paenibacillaceae</taxon>
        <taxon>Paenibacillus</taxon>
    </lineage>
</organism>
<protein>
    <submittedName>
        <fullName evidence="3">PepSY domain-containing protein</fullName>
    </submittedName>
</protein>
<keyword evidence="5" id="KW-1185">Reference proteome</keyword>
<evidence type="ECO:0000313" key="4">
    <source>
        <dbReference type="Proteomes" id="UP000288943"/>
    </source>
</evidence>
<dbReference type="Pfam" id="PF03929">
    <property type="entry name" value="PepSY_TM"/>
    <property type="match status" value="1"/>
</dbReference>
<proteinExistence type="predicted"/>
<keyword evidence="1" id="KW-0472">Membrane</keyword>
<gene>
    <name evidence="2" type="ORF">M5X16_21225</name>
    <name evidence="3" type="ORF">PC41400_16015</name>
</gene>
<evidence type="ECO:0000313" key="3">
    <source>
        <dbReference type="EMBL" id="QAV19102.1"/>
    </source>
</evidence>
<feature type="transmembrane region" description="Helical" evidence="1">
    <location>
        <begin position="7"/>
        <end position="29"/>
    </location>
</feature>
<evidence type="ECO:0000256" key="1">
    <source>
        <dbReference type="SAM" id="Phobius"/>
    </source>
</evidence>
<evidence type="ECO:0000313" key="5">
    <source>
        <dbReference type="Proteomes" id="UP001527202"/>
    </source>
</evidence>
<dbReference type="GeneID" id="95376316"/>
<name>A0A410WXU0_9BACL</name>
<dbReference type="AlphaFoldDB" id="A0A410WXU0"/>
<accession>A0A410WXU0</accession>
<sequence>MKTRKYHLWVGLIASIFIFVEALTGILLVHTSSMGFNKQVQTYEAPAASSTGQQPLNVAEAVLKASQSGAFDLSQARLVMNHTLGDGHHGTAGDYKVRLRDDDQTLYVIDLYGNVIRKEVNNVNNFVRDLHFGELYGKDITWFVDIAAISIMFLTATGIVLSIRVLKAGSIRKSKRKKAEAAG</sequence>
<dbReference type="OrthoDB" id="1787325at2"/>
<feature type="transmembrane region" description="Helical" evidence="1">
    <location>
        <begin position="140"/>
        <end position="166"/>
    </location>
</feature>
<evidence type="ECO:0000313" key="2">
    <source>
        <dbReference type="EMBL" id="MCY9598274.1"/>
    </source>
</evidence>